<dbReference type="PROSITE" id="PS50850">
    <property type="entry name" value="MFS"/>
    <property type="match status" value="1"/>
</dbReference>
<dbReference type="Gene3D" id="1.20.1250.20">
    <property type="entry name" value="MFS general substrate transporter like domains"/>
    <property type="match status" value="1"/>
</dbReference>
<evidence type="ECO:0000256" key="2">
    <source>
        <dbReference type="ARBA" id="ARBA00022692"/>
    </source>
</evidence>
<keyword evidence="3 5" id="KW-1133">Transmembrane helix</keyword>
<feature type="transmembrane region" description="Helical" evidence="5">
    <location>
        <begin position="375"/>
        <end position="398"/>
    </location>
</feature>
<evidence type="ECO:0000256" key="4">
    <source>
        <dbReference type="ARBA" id="ARBA00023136"/>
    </source>
</evidence>
<comment type="subcellular location">
    <subcellularLocation>
        <location evidence="1">Membrane</location>
        <topology evidence="1">Multi-pass membrane protein</topology>
    </subcellularLocation>
</comment>
<feature type="transmembrane region" description="Helical" evidence="5">
    <location>
        <begin position="446"/>
        <end position="470"/>
    </location>
</feature>
<dbReference type="Proteomes" id="UP001324427">
    <property type="component" value="Unassembled WGS sequence"/>
</dbReference>
<feature type="transmembrane region" description="Helical" evidence="5">
    <location>
        <begin position="114"/>
        <end position="135"/>
    </location>
</feature>
<keyword evidence="4 5" id="KW-0472">Membrane</keyword>
<feature type="transmembrane region" description="Helical" evidence="5">
    <location>
        <begin position="419"/>
        <end position="440"/>
    </location>
</feature>
<dbReference type="SUPFAM" id="SSF103473">
    <property type="entry name" value="MFS general substrate transporter"/>
    <property type="match status" value="1"/>
</dbReference>
<feature type="domain" description="Major facilitator superfamily (MFS) profile" evidence="6">
    <location>
        <begin position="72"/>
        <end position="536"/>
    </location>
</feature>
<reference evidence="7 8" key="1">
    <citation type="submission" date="2021-11" db="EMBL/GenBank/DDBJ databases">
        <title>Black yeast isolated from Biological Soil Crust.</title>
        <authorList>
            <person name="Kurbessoian T."/>
        </authorList>
    </citation>
    <scope>NUCLEOTIDE SEQUENCE [LARGE SCALE GENOMIC DNA]</scope>
    <source>
        <strain evidence="7 8">CCFEE 5522</strain>
    </source>
</reference>
<dbReference type="GO" id="GO:0022857">
    <property type="term" value="F:transmembrane transporter activity"/>
    <property type="evidence" value="ECO:0007669"/>
    <property type="project" value="InterPro"/>
</dbReference>
<name>A0AAV9J883_9PEZI</name>
<accession>A0AAV9J883</accession>
<dbReference type="InterPro" id="IPR020846">
    <property type="entry name" value="MFS_dom"/>
</dbReference>
<evidence type="ECO:0000313" key="8">
    <source>
        <dbReference type="Proteomes" id="UP001324427"/>
    </source>
</evidence>
<dbReference type="EMBL" id="JAVFHQ010000055">
    <property type="protein sequence ID" value="KAK4541284.1"/>
    <property type="molecule type" value="Genomic_DNA"/>
</dbReference>
<dbReference type="GO" id="GO:0005886">
    <property type="term" value="C:plasma membrane"/>
    <property type="evidence" value="ECO:0007669"/>
    <property type="project" value="TreeGrafter"/>
</dbReference>
<dbReference type="InterPro" id="IPR036259">
    <property type="entry name" value="MFS_trans_sf"/>
</dbReference>
<keyword evidence="2 5" id="KW-0812">Transmembrane</keyword>
<evidence type="ECO:0000256" key="1">
    <source>
        <dbReference type="ARBA" id="ARBA00004141"/>
    </source>
</evidence>
<dbReference type="Pfam" id="PF07690">
    <property type="entry name" value="MFS_1"/>
    <property type="match status" value="1"/>
</dbReference>
<feature type="transmembrane region" description="Helical" evidence="5">
    <location>
        <begin position="81"/>
        <end position="102"/>
    </location>
</feature>
<dbReference type="AlphaFoldDB" id="A0AAV9J883"/>
<feature type="transmembrane region" description="Helical" evidence="5">
    <location>
        <begin position="142"/>
        <end position="161"/>
    </location>
</feature>
<evidence type="ECO:0000256" key="5">
    <source>
        <dbReference type="SAM" id="Phobius"/>
    </source>
</evidence>
<feature type="transmembrane region" description="Helical" evidence="5">
    <location>
        <begin position="482"/>
        <end position="500"/>
    </location>
</feature>
<gene>
    <name evidence="7" type="ORF">LTR36_008200</name>
</gene>
<evidence type="ECO:0000259" key="6">
    <source>
        <dbReference type="PROSITE" id="PS50850"/>
    </source>
</evidence>
<feature type="transmembrane region" description="Helical" evidence="5">
    <location>
        <begin position="506"/>
        <end position="533"/>
    </location>
</feature>
<comment type="caution">
    <text evidence="7">The sequence shown here is derived from an EMBL/GenBank/DDBJ whole genome shotgun (WGS) entry which is preliminary data.</text>
</comment>
<proteinExistence type="predicted"/>
<protein>
    <recommendedName>
        <fullName evidence="6">Major facilitator superfamily (MFS) profile domain-containing protein</fullName>
    </recommendedName>
</protein>
<sequence>MASLHATRSPDDEPLEIGGHRYVPGTEMLYDSGMRSQLSTLQHVKKGDSHILLVPQPSLTDPNDPLCWSNAKKWITLLNGIWYSFNGAITGPIMAAGMIGLTVTFDTTLQRMTYANGATLACQGAATTLWMPFAVKYGRRPVYLLSNLLMLVACIWLGIAATGTYTPFIIGRAFLGIFEAPIEALCPSTVTDLFFLHERGEKVSLYGLSVLSGNELGPVASAFIIQSLGMKWAFFIVAMFIGASLISMFLTMPETRYSGSRPTLHASQDPGECSSTKSAVYHHEKLPEAGTQVQHIEQQETVDRSTYLQGLKFWSKGEPTVNLLHTFVRPFVLLAYPTVAWSSLIYGLSLSWNVILGATTAQLFAPPPYGFDSSAQGLVFLSPFIGSLVGTYVCGPFADTVANYYTKRNDGVREPEMRLPTCAIAAIITFIGAVIAGVTYHYGTHWAGPVVGYGILSAGAQMGATLAMTYSLDCHKELSAELMVTISVVKSLIAWIWTWFINEWIISSGVLTVFCIIAAINVAAYLTTLILYWKGKDIRAWIQKKDLIGLLGVN</sequence>
<evidence type="ECO:0000256" key="3">
    <source>
        <dbReference type="ARBA" id="ARBA00022989"/>
    </source>
</evidence>
<keyword evidence="8" id="KW-1185">Reference proteome</keyword>
<dbReference type="InterPro" id="IPR011701">
    <property type="entry name" value="MFS"/>
</dbReference>
<organism evidence="7 8">
    <name type="scientific">Oleoguttula mirabilis</name>
    <dbReference type="NCBI Taxonomy" id="1507867"/>
    <lineage>
        <taxon>Eukaryota</taxon>
        <taxon>Fungi</taxon>
        <taxon>Dikarya</taxon>
        <taxon>Ascomycota</taxon>
        <taxon>Pezizomycotina</taxon>
        <taxon>Dothideomycetes</taxon>
        <taxon>Dothideomycetidae</taxon>
        <taxon>Mycosphaerellales</taxon>
        <taxon>Teratosphaeriaceae</taxon>
        <taxon>Oleoguttula</taxon>
    </lineage>
</organism>
<feature type="transmembrane region" description="Helical" evidence="5">
    <location>
        <begin position="232"/>
        <end position="251"/>
    </location>
</feature>
<evidence type="ECO:0000313" key="7">
    <source>
        <dbReference type="EMBL" id="KAK4541284.1"/>
    </source>
</evidence>
<dbReference type="PANTHER" id="PTHR23502">
    <property type="entry name" value="MAJOR FACILITATOR SUPERFAMILY"/>
    <property type="match status" value="1"/>
</dbReference>
<feature type="transmembrane region" description="Helical" evidence="5">
    <location>
        <begin position="331"/>
        <end position="355"/>
    </location>
</feature>
<dbReference type="PANTHER" id="PTHR23502:SF4">
    <property type="entry name" value="MAJOR FACILITATOR SUPERFAMILY (MFS) PROFILE DOMAIN-CONTAINING PROTEIN-RELATED"/>
    <property type="match status" value="1"/>
</dbReference>